<dbReference type="Gene3D" id="1.25.40.390">
    <property type="match status" value="1"/>
</dbReference>
<dbReference type="CDD" id="cd08977">
    <property type="entry name" value="SusD"/>
    <property type="match status" value="1"/>
</dbReference>
<dbReference type="EMBL" id="RJTM01000071">
    <property type="protein sequence ID" value="RNL87749.1"/>
    <property type="molecule type" value="Genomic_DNA"/>
</dbReference>
<evidence type="ECO:0000256" key="1">
    <source>
        <dbReference type="ARBA" id="ARBA00004442"/>
    </source>
</evidence>
<keyword evidence="4" id="KW-0472">Membrane</keyword>
<proteinExistence type="inferred from homology"/>
<sequence length="476" mass="53948">MNMKTKSIYTIPSDWRIFFLKYISQILIGLSCALLLFSCEELLDVEPPRNQVVSEKVFASDETAEATAKGLYADMLSQAAFGGTHVSLLALTGLSSDELFYAPGDEPTMMQFEENTLMADNPLVLNLWSSMYQSIYSANLLIERLQTASQVTSETKKQLRGEALFIRAFSHFYLVNLFGDIPVFTTPDYRENSTASRTEISVVYFQIEEDLLEAQDLLDNTYPHGDRVRPNKATATALLARVYLYMEEWEKAENQASIVIDDTNYGLVDFNSITLSNNKEAIWQLHSSSLVANSATNEGYYFNLPSGYNALREEFLNEFEPNDIRKDEWIRLDVSSFLAPYKYKVSAPGANRSEYSTVFRLAEQYLIRAEARAHQNKLGDAIADVDVIRQRAGLALIADSNPGIGQQDLLDVILQERRLELFTEWGHRWLDLKRTGRATTVLSVLKSGFTKEDELYPIPQEELNNSPNLNDQNPGY</sequence>
<evidence type="ECO:0000256" key="4">
    <source>
        <dbReference type="ARBA" id="ARBA00023136"/>
    </source>
</evidence>
<keyword evidence="3" id="KW-0732">Signal</keyword>
<dbReference type="Pfam" id="PF14322">
    <property type="entry name" value="SusD-like_3"/>
    <property type="match status" value="1"/>
</dbReference>
<keyword evidence="5" id="KW-0998">Cell outer membrane</keyword>
<evidence type="ECO:0000259" key="7">
    <source>
        <dbReference type="Pfam" id="PF14322"/>
    </source>
</evidence>
<name>A0A3N0EJ96_SINP1</name>
<dbReference type="OrthoDB" id="630434at2"/>
<comment type="similarity">
    <text evidence="2">Belongs to the SusD family.</text>
</comment>
<reference evidence="8 9" key="1">
    <citation type="submission" date="2018-10" db="EMBL/GenBank/DDBJ databases">
        <title>Sinomicrobium pectinilyticum sp. nov., a pectinase-producing bacterium isolated from alkaline and saline soil, and emended description of the genus Sinomicrobium.</title>
        <authorList>
            <person name="Cheng B."/>
            <person name="Li C."/>
            <person name="Lai Q."/>
            <person name="Du M."/>
            <person name="Shao Z."/>
            <person name="Xu P."/>
            <person name="Yang C."/>
        </authorList>
    </citation>
    <scope>NUCLEOTIDE SEQUENCE [LARGE SCALE GENOMIC DNA]</scope>
    <source>
        <strain evidence="8 9">5DNS001</strain>
    </source>
</reference>
<keyword evidence="9" id="KW-1185">Reference proteome</keyword>
<gene>
    <name evidence="8" type="ORF">ED312_10125</name>
</gene>
<dbReference type="InterPro" id="IPR012944">
    <property type="entry name" value="SusD_RagB_dom"/>
</dbReference>
<comment type="caution">
    <text evidence="8">The sequence shown here is derived from an EMBL/GenBank/DDBJ whole genome shotgun (WGS) entry which is preliminary data.</text>
</comment>
<feature type="domain" description="RagB/SusD" evidence="6">
    <location>
        <begin position="348"/>
        <end position="476"/>
    </location>
</feature>
<comment type="subcellular location">
    <subcellularLocation>
        <location evidence="1">Cell outer membrane</location>
    </subcellularLocation>
</comment>
<dbReference type="SUPFAM" id="SSF48452">
    <property type="entry name" value="TPR-like"/>
    <property type="match status" value="1"/>
</dbReference>
<dbReference type="Proteomes" id="UP000267469">
    <property type="component" value="Unassembled WGS sequence"/>
</dbReference>
<evidence type="ECO:0000256" key="3">
    <source>
        <dbReference type="ARBA" id="ARBA00022729"/>
    </source>
</evidence>
<accession>A0A3N0EJ96</accession>
<dbReference type="Pfam" id="PF07980">
    <property type="entry name" value="SusD_RagB"/>
    <property type="match status" value="1"/>
</dbReference>
<dbReference type="GO" id="GO:0009279">
    <property type="term" value="C:cell outer membrane"/>
    <property type="evidence" value="ECO:0007669"/>
    <property type="project" value="UniProtKB-SubCell"/>
</dbReference>
<feature type="domain" description="SusD-like N-terminal" evidence="7">
    <location>
        <begin position="110"/>
        <end position="244"/>
    </location>
</feature>
<dbReference type="AlphaFoldDB" id="A0A3N0EJ96"/>
<evidence type="ECO:0000259" key="6">
    <source>
        <dbReference type="Pfam" id="PF07980"/>
    </source>
</evidence>
<evidence type="ECO:0000256" key="5">
    <source>
        <dbReference type="ARBA" id="ARBA00023237"/>
    </source>
</evidence>
<organism evidence="8 9">
    <name type="scientific">Sinomicrobium pectinilyticum</name>
    <dbReference type="NCBI Taxonomy" id="1084421"/>
    <lineage>
        <taxon>Bacteria</taxon>
        <taxon>Pseudomonadati</taxon>
        <taxon>Bacteroidota</taxon>
        <taxon>Flavobacteriia</taxon>
        <taxon>Flavobacteriales</taxon>
        <taxon>Flavobacteriaceae</taxon>
        <taxon>Sinomicrobium</taxon>
    </lineage>
</organism>
<dbReference type="PROSITE" id="PS51257">
    <property type="entry name" value="PROKAR_LIPOPROTEIN"/>
    <property type="match status" value="1"/>
</dbReference>
<protein>
    <submittedName>
        <fullName evidence="8">RagB/SusD family nutrient uptake outer membrane protein</fullName>
    </submittedName>
</protein>
<evidence type="ECO:0000313" key="9">
    <source>
        <dbReference type="Proteomes" id="UP000267469"/>
    </source>
</evidence>
<dbReference type="InterPro" id="IPR033985">
    <property type="entry name" value="SusD-like_N"/>
</dbReference>
<evidence type="ECO:0000256" key="2">
    <source>
        <dbReference type="ARBA" id="ARBA00006275"/>
    </source>
</evidence>
<dbReference type="InterPro" id="IPR011990">
    <property type="entry name" value="TPR-like_helical_dom_sf"/>
</dbReference>
<evidence type="ECO:0000313" key="8">
    <source>
        <dbReference type="EMBL" id="RNL87749.1"/>
    </source>
</evidence>